<reference evidence="1" key="1">
    <citation type="journal article" date="2014" name="Int. J. Syst. Evol. Microbiol.">
        <title>Complete genome sequence of Corynebacterium casei LMG S-19264T (=DSM 44701T), isolated from a smear-ripened cheese.</title>
        <authorList>
            <consortium name="US DOE Joint Genome Institute (JGI-PGF)"/>
            <person name="Walter F."/>
            <person name="Albersmeier A."/>
            <person name="Kalinowski J."/>
            <person name="Ruckert C."/>
        </authorList>
    </citation>
    <scope>NUCLEOTIDE SEQUENCE</scope>
    <source>
        <strain evidence="1">CGMCC 1.12751</strain>
    </source>
</reference>
<keyword evidence="2" id="KW-1185">Reference proteome</keyword>
<dbReference type="EMBL" id="BMFQ01000003">
    <property type="protein sequence ID" value="GGG54105.1"/>
    <property type="molecule type" value="Genomic_DNA"/>
</dbReference>
<dbReference type="PANTHER" id="PTHR43265">
    <property type="entry name" value="ESTERASE ESTD"/>
    <property type="match status" value="1"/>
</dbReference>
<sequence>MKVPGYTKNIKSNYMRLQFLTFLFLGLTSTIFSQEIVVIAEDISINSIIDGTLLTPSATEKPSLAILIGDSGPTDRNGNQNFQKNNVLKKLAEDLTSNGVATFRYDKRIVKQIRKGKVDKNISFDNFVTDAVSIVNYFNEKGTFKNIYIIGHGQGSLVGMLASKEHVAGFISIAGSGKSIDQVILEQINLTVPGLTEESEVAFQILKEGKTTTNYPPALESIFSIENQAFMSSWIQYNPEEMISELNAPTLIINGTKDLQVSAEEAQLLSNASKNGTLLLIKDMNHVMFPILGDDLENSKSYNESFRKISPELVTAIVAFIK</sequence>
<accession>A0A917GR36</accession>
<proteinExistence type="predicted"/>
<gene>
    <name evidence="1" type="ORF">GCM10010976_26360</name>
</gene>
<dbReference type="PANTHER" id="PTHR43265:SF1">
    <property type="entry name" value="ESTERASE ESTD"/>
    <property type="match status" value="1"/>
</dbReference>
<name>A0A917GR36_9FLAO</name>
<organism evidence="1 2">
    <name type="scientific">Bizionia arctica</name>
    <dbReference type="NCBI Taxonomy" id="1495645"/>
    <lineage>
        <taxon>Bacteria</taxon>
        <taxon>Pseudomonadati</taxon>
        <taxon>Bacteroidota</taxon>
        <taxon>Flavobacteriia</taxon>
        <taxon>Flavobacteriales</taxon>
        <taxon>Flavobacteriaceae</taxon>
        <taxon>Bizionia</taxon>
    </lineage>
</organism>
<dbReference type="SUPFAM" id="SSF53474">
    <property type="entry name" value="alpha/beta-Hydrolases"/>
    <property type="match status" value="1"/>
</dbReference>
<protein>
    <submittedName>
        <fullName evidence="1">Alpha/beta hydrolase</fullName>
    </submittedName>
</protein>
<evidence type="ECO:0000313" key="1">
    <source>
        <dbReference type="EMBL" id="GGG54105.1"/>
    </source>
</evidence>
<dbReference type="Proteomes" id="UP000625976">
    <property type="component" value="Unassembled WGS sequence"/>
</dbReference>
<dbReference type="GO" id="GO:0052689">
    <property type="term" value="F:carboxylic ester hydrolase activity"/>
    <property type="evidence" value="ECO:0007669"/>
    <property type="project" value="TreeGrafter"/>
</dbReference>
<keyword evidence="1" id="KW-0378">Hydrolase</keyword>
<dbReference type="Gene3D" id="3.40.50.1820">
    <property type="entry name" value="alpha/beta hydrolase"/>
    <property type="match status" value="1"/>
</dbReference>
<evidence type="ECO:0000313" key="2">
    <source>
        <dbReference type="Proteomes" id="UP000625976"/>
    </source>
</evidence>
<reference evidence="1" key="2">
    <citation type="submission" date="2020-09" db="EMBL/GenBank/DDBJ databases">
        <authorList>
            <person name="Sun Q."/>
            <person name="Zhou Y."/>
        </authorList>
    </citation>
    <scope>NUCLEOTIDE SEQUENCE</scope>
    <source>
        <strain evidence="1">CGMCC 1.12751</strain>
    </source>
</reference>
<dbReference type="InterPro" id="IPR053145">
    <property type="entry name" value="AB_hydrolase_Est10"/>
</dbReference>
<comment type="caution">
    <text evidence="1">The sequence shown here is derived from an EMBL/GenBank/DDBJ whole genome shotgun (WGS) entry which is preliminary data.</text>
</comment>
<dbReference type="AlphaFoldDB" id="A0A917GR36"/>
<dbReference type="InterPro" id="IPR029058">
    <property type="entry name" value="AB_hydrolase_fold"/>
</dbReference>